<gene>
    <name evidence="8" type="ORF">Pcinc_031084</name>
</gene>
<feature type="transmembrane region" description="Helical" evidence="6">
    <location>
        <begin position="776"/>
        <end position="796"/>
    </location>
</feature>
<dbReference type="InterPro" id="IPR020846">
    <property type="entry name" value="MFS_dom"/>
</dbReference>
<dbReference type="GO" id="GO:0016020">
    <property type="term" value="C:membrane"/>
    <property type="evidence" value="ECO:0007669"/>
    <property type="project" value="UniProtKB-SubCell"/>
</dbReference>
<dbReference type="GO" id="GO:0022857">
    <property type="term" value="F:transmembrane transporter activity"/>
    <property type="evidence" value="ECO:0007669"/>
    <property type="project" value="InterPro"/>
</dbReference>
<dbReference type="EMBL" id="JAWQEG010004076">
    <property type="protein sequence ID" value="KAK3863100.1"/>
    <property type="molecule type" value="Genomic_DNA"/>
</dbReference>
<dbReference type="InterPro" id="IPR005828">
    <property type="entry name" value="MFS_sugar_transport-like"/>
</dbReference>
<feature type="transmembrane region" description="Helical" evidence="6">
    <location>
        <begin position="474"/>
        <end position="492"/>
    </location>
</feature>
<feature type="transmembrane region" description="Helical" evidence="6">
    <location>
        <begin position="741"/>
        <end position="764"/>
    </location>
</feature>
<keyword evidence="9" id="KW-1185">Reference proteome</keyword>
<feature type="compositionally biased region" description="Low complexity" evidence="5">
    <location>
        <begin position="234"/>
        <end position="259"/>
    </location>
</feature>
<dbReference type="SUPFAM" id="SSF103473">
    <property type="entry name" value="MFS general substrate transporter"/>
    <property type="match status" value="1"/>
</dbReference>
<evidence type="ECO:0000313" key="8">
    <source>
        <dbReference type="EMBL" id="KAK3863100.1"/>
    </source>
</evidence>
<feature type="compositionally biased region" description="Low complexity" evidence="5">
    <location>
        <begin position="159"/>
        <end position="177"/>
    </location>
</feature>
<dbReference type="Pfam" id="PF00083">
    <property type="entry name" value="Sugar_tr"/>
    <property type="match status" value="1"/>
</dbReference>
<feature type="transmembrane region" description="Helical" evidence="6">
    <location>
        <begin position="446"/>
        <end position="468"/>
    </location>
</feature>
<dbReference type="InterPro" id="IPR011701">
    <property type="entry name" value="MFS"/>
</dbReference>
<keyword evidence="4 6" id="KW-0472">Membrane</keyword>
<feature type="transmembrane region" description="Helical" evidence="6">
    <location>
        <begin position="647"/>
        <end position="667"/>
    </location>
</feature>
<feature type="transmembrane region" description="Helical" evidence="6">
    <location>
        <begin position="389"/>
        <end position="406"/>
    </location>
</feature>
<feature type="region of interest" description="Disordered" evidence="5">
    <location>
        <begin position="159"/>
        <end position="201"/>
    </location>
</feature>
<evidence type="ECO:0000256" key="5">
    <source>
        <dbReference type="SAM" id="MobiDB-lite"/>
    </source>
</evidence>
<feature type="transmembrane region" description="Helical" evidence="6">
    <location>
        <begin position="361"/>
        <end position="382"/>
    </location>
</feature>
<keyword evidence="2 6" id="KW-0812">Transmembrane</keyword>
<name>A0AAE1EWT1_PETCI</name>
<feature type="region of interest" description="Disordered" evidence="5">
    <location>
        <begin position="234"/>
        <end position="324"/>
    </location>
</feature>
<dbReference type="Proteomes" id="UP001286313">
    <property type="component" value="Unassembled WGS sequence"/>
</dbReference>
<evidence type="ECO:0000256" key="6">
    <source>
        <dbReference type="SAM" id="Phobius"/>
    </source>
</evidence>
<feature type="transmembrane region" description="Helical" evidence="6">
    <location>
        <begin position="717"/>
        <end position="735"/>
    </location>
</feature>
<feature type="transmembrane region" description="Helical" evidence="6">
    <location>
        <begin position="412"/>
        <end position="434"/>
    </location>
</feature>
<dbReference type="InterPro" id="IPR036259">
    <property type="entry name" value="MFS_trans_sf"/>
</dbReference>
<evidence type="ECO:0000259" key="7">
    <source>
        <dbReference type="PROSITE" id="PS50850"/>
    </source>
</evidence>
<feature type="compositionally biased region" description="Polar residues" evidence="5">
    <location>
        <begin position="184"/>
        <end position="201"/>
    </location>
</feature>
<dbReference type="AlphaFoldDB" id="A0AAE1EWT1"/>
<comment type="subcellular location">
    <subcellularLocation>
        <location evidence="1">Membrane</location>
        <topology evidence="1">Multi-pass membrane protein</topology>
    </subcellularLocation>
</comment>
<dbReference type="PROSITE" id="PS50850">
    <property type="entry name" value="MFS"/>
    <property type="match status" value="1"/>
</dbReference>
<keyword evidence="3 6" id="KW-1133">Transmembrane helix</keyword>
<feature type="domain" description="Major facilitator superfamily (MFS) profile" evidence="7">
    <location>
        <begin position="323"/>
        <end position="830"/>
    </location>
</feature>
<evidence type="ECO:0000313" key="9">
    <source>
        <dbReference type="Proteomes" id="UP001286313"/>
    </source>
</evidence>
<evidence type="ECO:0000256" key="1">
    <source>
        <dbReference type="ARBA" id="ARBA00004141"/>
    </source>
</evidence>
<accession>A0AAE1EWT1</accession>
<reference evidence="8" key="1">
    <citation type="submission" date="2023-10" db="EMBL/GenBank/DDBJ databases">
        <title>Genome assemblies of two species of porcelain crab, Petrolisthes cinctipes and Petrolisthes manimaculis (Anomura: Porcellanidae).</title>
        <authorList>
            <person name="Angst P."/>
        </authorList>
    </citation>
    <scope>NUCLEOTIDE SEQUENCE</scope>
    <source>
        <strain evidence="8">PB745_01</strain>
        <tissue evidence="8">Gill</tissue>
    </source>
</reference>
<feature type="transmembrane region" description="Helical" evidence="6">
    <location>
        <begin position="687"/>
        <end position="705"/>
    </location>
</feature>
<evidence type="ECO:0000256" key="3">
    <source>
        <dbReference type="ARBA" id="ARBA00022989"/>
    </source>
</evidence>
<sequence>MSGKGLEEVFDEIGVGRWQVSFQVISAIAHMVMVVQIVGPNIINAPVAFRCFHSDNVTNQNNITTFFNNNNNSSNTYYDSQCLSDTSHLPNLTKVFIKSSKYVAPGVTDVVDNHVEARIPPKKFPPKKFPPKLVNPRISGVVESWQSLTSELPPVVLPPSSGSPTFQSSTFQSSNQSLAKSVPATPTSVHPTPVSSGHKSSFSPTLIFGSGRRHSNLLQPAPSTHTLLPTLVQSLSTPPHTTLSTPTHTLSTPTHTLSTKQRLGVSSPHHTHPQKLHTSTQTHHNHHDSPPPSPPSPHDASPQAEHQKESPPSPPSSPNHSALHPTGLASCPYVQYDQSVFFNTFVTSFDLVCERENVRPLFQLLYSVGVVHSGPIGGAISARYGARRVVLGGNVVLVLSVAVMMASPSYQLVIFARFVAGLCSFTLAPAAYSLAIETVPQANRNVFGMLMGTPFSLTIVVLAGIGYLLRTWRLTLFIGTAPAFILIPLAYLTQDSPRWLVQQGRGKEAARALYRAAHAHKVTLSPTAHAILQGLIGNGKRMEGREVIKEENDDGNKNEKEEEQEEEKKGMLENGEEKKRDMEEKEECLVMMEVVEKKKKKKRGVVERMKKKRGVVERMKKKRGVVEEMKKKGVVERMKERLEPLQLYLTSPGMRLILLVMPAVWLMQTTLYIGLALNGNNYSSSNPFLYVSLSGLMDVSSILIATPINLLLGRRRMMCGCFLTSATLLLLELAVPAELAWLKWMMVMIGFFLSAAAYQVNFLFVPELLPTTIRTAGFGFITTMGTVGFILAPLVTDILAPYGWWVANVAFGSAGLVAGLLVPIMPETNGLPLPETLQDVEDRWRRQMEARRRSWKGGGNCGGGEGGKGFMVEESGV</sequence>
<dbReference type="Gene3D" id="1.20.1250.20">
    <property type="entry name" value="MFS general substrate transporter like domains"/>
    <property type="match status" value="1"/>
</dbReference>
<dbReference type="Pfam" id="PF07690">
    <property type="entry name" value="MFS_1"/>
    <property type="match status" value="1"/>
</dbReference>
<proteinExistence type="predicted"/>
<organism evidence="8 9">
    <name type="scientific">Petrolisthes cinctipes</name>
    <name type="common">Flat porcelain crab</name>
    <dbReference type="NCBI Taxonomy" id="88211"/>
    <lineage>
        <taxon>Eukaryota</taxon>
        <taxon>Metazoa</taxon>
        <taxon>Ecdysozoa</taxon>
        <taxon>Arthropoda</taxon>
        <taxon>Crustacea</taxon>
        <taxon>Multicrustacea</taxon>
        <taxon>Malacostraca</taxon>
        <taxon>Eumalacostraca</taxon>
        <taxon>Eucarida</taxon>
        <taxon>Decapoda</taxon>
        <taxon>Pleocyemata</taxon>
        <taxon>Anomura</taxon>
        <taxon>Galatheoidea</taxon>
        <taxon>Porcellanidae</taxon>
        <taxon>Petrolisthes</taxon>
    </lineage>
</organism>
<protein>
    <recommendedName>
        <fullName evidence="7">Major facilitator superfamily (MFS) profile domain-containing protein</fullName>
    </recommendedName>
</protein>
<evidence type="ECO:0000256" key="4">
    <source>
        <dbReference type="ARBA" id="ARBA00023136"/>
    </source>
</evidence>
<comment type="caution">
    <text evidence="8">The sequence shown here is derived from an EMBL/GenBank/DDBJ whole genome shotgun (WGS) entry which is preliminary data.</text>
</comment>
<feature type="region of interest" description="Disordered" evidence="5">
    <location>
        <begin position="549"/>
        <end position="583"/>
    </location>
</feature>
<dbReference type="PANTHER" id="PTHR24064">
    <property type="entry name" value="SOLUTE CARRIER FAMILY 22 MEMBER"/>
    <property type="match status" value="1"/>
</dbReference>
<evidence type="ECO:0000256" key="2">
    <source>
        <dbReference type="ARBA" id="ARBA00022692"/>
    </source>
</evidence>
<feature type="transmembrane region" description="Helical" evidence="6">
    <location>
        <begin position="802"/>
        <end position="822"/>
    </location>
</feature>